<keyword evidence="2" id="KW-1185">Reference proteome</keyword>
<comment type="caution">
    <text evidence="1">The sequence shown here is derived from an EMBL/GenBank/DDBJ whole genome shotgun (WGS) entry which is preliminary data.</text>
</comment>
<gene>
    <name evidence="1" type="ORF">GWK47_028669</name>
</gene>
<dbReference type="Proteomes" id="UP000770661">
    <property type="component" value="Unassembled WGS sequence"/>
</dbReference>
<proteinExistence type="predicted"/>
<dbReference type="AlphaFoldDB" id="A0A8J4YKZ3"/>
<dbReference type="EMBL" id="JACEEZ010000364">
    <property type="protein sequence ID" value="KAG0730238.1"/>
    <property type="molecule type" value="Genomic_DNA"/>
</dbReference>
<reference evidence="1" key="1">
    <citation type="submission" date="2020-07" db="EMBL/GenBank/DDBJ databases">
        <title>The High-quality genome of the commercially important snow crab, Chionoecetes opilio.</title>
        <authorList>
            <person name="Jeong J.-H."/>
            <person name="Ryu S."/>
        </authorList>
    </citation>
    <scope>NUCLEOTIDE SEQUENCE</scope>
    <source>
        <strain evidence="1">MADBK_172401_WGS</strain>
        <tissue evidence="1">Digestive gland</tissue>
    </source>
</reference>
<evidence type="ECO:0000313" key="2">
    <source>
        <dbReference type="Proteomes" id="UP000770661"/>
    </source>
</evidence>
<organism evidence="1 2">
    <name type="scientific">Chionoecetes opilio</name>
    <name type="common">Atlantic snow crab</name>
    <name type="synonym">Cancer opilio</name>
    <dbReference type="NCBI Taxonomy" id="41210"/>
    <lineage>
        <taxon>Eukaryota</taxon>
        <taxon>Metazoa</taxon>
        <taxon>Ecdysozoa</taxon>
        <taxon>Arthropoda</taxon>
        <taxon>Crustacea</taxon>
        <taxon>Multicrustacea</taxon>
        <taxon>Malacostraca</taxon>
        <taxon>Eumalacostraca</taxon>
        <taxon>Eucarida</taxon>
        <taxon>Decapoda</taxon>
        <taxon>Pleocyemata</taxon>
        <taxon>Brachyura</taxon>
        <taxon>Eubrachyura</taxon>
        <taxon>Majoidea</taxon>
        <taxon>Majidae</taxon>
        <taxon>Chionoecetes</taxon>
    </lineage>
</organism>
<accession>A0A8J4YKZ3</accession>
<sequence>MFVFECLWRHRRLFRECKQTGPQGPTWLLTPQTQECCPSPLTIATVCVTRRDVNTLERGCSCSPKMLEATILGSLQILFLGVTPGQPGALKEHVDTSLFAPKCRNKLGVYYISVVTKAADAEDRRQRIVSRAGPAILKT</sequence>
<protein>
    <submittedName>
        <fullName evidence="1">Uncharacterized protein</fullName>
    </submittedName>
</protein>
<name>A0A8J4YKZ3_CHIOP</name>
<evidence type="ECO:0000313" key="1">
    <source>
        <dbReference type="EMBL" id="KAG0730238.1"/>
    </source>
</evidence>